<evidence type="ECO:0000256" key="7">
    <source>
        <dbReference type="ARBA" id="ARBA00022840"/>
    </source>
</evidence>
<dbReference type="OrthoDB" id="10263276at2759"/>
<evidence type="ECO:0000259" key="10">
    <source>
        <dbReference type="PROSITE" id="PS50011"/>
    </source>
</evidence>
<comment type="caution">
    <text evidence="12">The sequence shown here is derived from an EMBL/GenBank/DDBJ whole genome shotgun (WGS) entry which is preliminary data.</text>
</comment>
<dbReference type="Gene3D" id="3.30.200.20">
    <property type="entry name" value="Phosphorylase Kinase, domain 1"/>
    <property type="match status" value="1"/>
</dbReference>
<sequence length="519" mass="59757">MSFFIFNSSFRSKMESLASLRGWLRQKTNIFKMDRKRYCIIANNYLSLYKNEKMTETEESFSLSDIVDVHSLCTSSLPSFQISFQKRQPIIFQCLSVPECERWMCALRTPHSTEKVTIDDFLLEKLIGKGMSGKVFLARKKSTGELLAIKAIRKDKLKAHCKEYQIIAERNILMLATHQFITRLFYAFQSPTKFYFALEYVPGGDLRHHLEKEIVFSPFQIKLYLAEIIVALRSIHLLGVIYRDLKPENILIDKEGHIKLADFGLARMVTNENSKNTFCGTYEYLAPEMILEEQQTAAVDYWSLGILAYRLIVGTLPFKNPNPQRLFNMIVKNEPRIPRSIDSVAASFIKALLDKSPTKRLGAIGTDITKHEYFNGLDWAKVAKKQYQPEFQPYIDSEDSVSNFDSIYTEQEPKDSFVELPGNENRCLSPCCECNSSSSFLNSNSSYNSNYTDHDILFDDAIPVNDNGVEFQDENDELVDLPYQTDNTQFLVLKNFSINNEESPLMNSIRSFEDLQELS</sequence>
<dbReference type="FunFam" id="1.10.510.10:FF:000008">
    <property type="entry name" value="Non-specific serine/threonine protein kinase"/>
    <property type="match status" value="1"/>
</dbReference>
<dbReference type="PROSITE" id="PS50003">
    <property type="entry name" value="PH_DOMAIN"/>
    <property type="match status" value="1"/>
</dbReference>
<dbReference type="Gene3D" id="1.10.510.10">
    <property type="entry name" value="Transferase(Phosphotransferase) domain 1"/>
    <property type="match status" value="1"/>
</dbReference>
<dbReference type="Proteomes" id="UP000179807">
    <property type="component" value="Unassembled WGS sequence"/>
</dbReference>
<keyword evidence="6 12" id="KW-0418">Kinase</keyword>
<protein>
    <submittedName>
        <fullName evidence="12">AGC family protein kinase</fullName>
    </submittedName>
</protein>
<organism evidence="12 13">
    <name type="scientific">Tritrichomonas foetus</name>
    <dbReference type="NCBI Taxonomy" id="1144522"/>
    <lineage>
        <taxon>Eukaryota</taxon>
        <taxon>Metamonada</taxon>
        <taxon>Parabasalia</taxon>
        <taxon>Tritrichomonadida</taxon>
        <taxon>Tritrichomonadidae</taxon>
        <taxon>Tritrichomonas</taxon>
    </lineage>
</organism>
<evidence type="ECO:0000259" key="11">
    <source>
        <dbReference type="PROSITE" id="PS51285"/>
    </source>
</evidence>
<evidence type="ECO:0000256" key="2">
    <source>
        <dbReference type="ARBA" id="ARBA00022527"/>
    </source>
</evidence>
<keyword evidence="7 8" id="KW-0067">ATP-binding</keyword>
<evidence type="ECO:0000256" key="5">
    <source>
        <dbReference type="ARBA" id="ARBA00022741"/>
    </source>
</evidence>
<dbReference type="RefSeq" id="XP_068352158.1">
    <property type="nucleotide sequence ID" value="XM_068494366.1"/>
</dbReference>
<feature type="domain" description="Protein kinase" evidence="10">
    <location>
        <begin position="121"/>
        <end position="374"/>
    </location>
</feature>
<dbReference type="SMART" id="SM00133">
    <property type="entry name" value="S_TK_X"/>
    <property type="match status" value="1"/>
</dbReference>
<keyword evidence="3" id="KW-0597">Phosphoprotein</keyword>
<evidence type="ECO:0000256" key="4">
    <source>
        <dbReference type="ARBA" id="ARBA00022679"/>
    </source>
</evidence>
<dbReference type="VEuPathDB" id="TrichDB:TRFO_08572"/>
<dbReference type="AlphaFoldDB" id="A0A1J4JND8"/>
<evidence type="ECO:0000313" key="13">
    <source>
        <dbReference type="Proteomes" id="UP000179807"/>
    </source>
</evidence>
<dbReference type="InterPro" id="IPR001849">
    <property type="entry name" value="PH_domain"/>
</dbReference>
<dbReference type="PROSITE" id="PS50011">
    <property type="entry name" value="PROTEIN_KINASE_DOM"/>
    <property type="match status" value="1"/>
</dbReference>
<comment type="similarity">
    <text evidence="1">Belongs to the protein kinase superfamily. AGC Ser/Thr protein kinase family. RAC subfamily.</text>
</comment>
<dbReference type="PROSITE" id="PS00108">
    <property type="entry name" value="PROTEIN_KINASE_ST"/>
    <property type="match status" value="1"/>
</dbReference>
<dbReference type="GO" id="GO:0004674">
    <property type="term" value="F:protein serine/threonine kinase activity"/>
    <property type="evidence" value="ECO:0007669"/>
    <property type="project" value="UniProtKB-KW"/>
</dbReference>
<gene>
    <name evidence="12" type="ORF">TRFO_08572</name>
</gene>
<dbReference type="InterPro" id="IPR000961">
    <property type="entry name" value="AGC-kinase_C"/>
</dbReference>
<evidence type="ECO:0000256" key="1">
    <source>
        <dbReference type="ARBA" id="ARBA00006935"/>
    </source>
</evidence>
<reference evidence="12" key="1">
    <citation type="submission" date="2016-10" db="EMBL/GenBank/DDBJ databases">
        <authorList>
            <person name="Benchimol M."/>
            <person name="Almeida L.G."/>
            <person name="Vasconcelos A.T."/>
            <person name="Perreira-Neves A."/>
            <person name="Rosa I.A."/>
            <person name="Tasca T."/>
            <person name="Bogo M.R."/>
            <person name="de Souza W."/>
        </authorList>
    </citation>
    <scope>NUCLEOTIDE SEQUENCE [LARGE SCALE GENOMIC DNA]</scope>
    <source>
        <strain evidence="12">K</strain>
    </source>
</reference>
<dbReference type="InterPro" id="IPR045270">
    <property type="entry name" value="STKc_AGC"/>
</dbReference>
<dbReference type="PROSITE" id="PS00107">
    <property type="entry name" value="PROTEIN_KINASE_ATP"/>
    <property type="match status" value="1"/>
</dbReference>
<dbReference type="PANTHER" id="PTHR24351">
    <property type="entry name" value="RIBOSOMAL PROTEIN S6 KINASE"/>
    <property type="match status" value="1"/>
</dbReference>
<evidence type="ECO:0000313" key="12">
    <source>
        <dbReference type="EMBL" id="OHS99021.1"/>
    </source>
</evidence>
<dbReference type="CDD" id="cd05123">
    <property type="entry name" value="STKc_AGC"/>
    <property type="match status" value="1"/>
</dbReference>
<dbReference type="GeneID" id="94829070"/>
<keyword evidence="5 8" id="KW-0547">Nucleotide-binding</keyword>
<dbReference type="EMBL" id="MLAK01001026">
    <property type="protein sequence ID" value="OHS99021.1"/>
    <property type="molecule type" value="Genomic_DNA"/>
</dbReference>
<dbReference type="PROSITE" id="PS51285">
    <property type="entry name" value="AGC_KINASE_CTER"/>
    <property type="match status" value="1"/>
</dbReference>
<name>A0A1J4JND8_9EUKA</name>
<evidence type="ECO:0000256" key="6">
    <source>
        <dbReference type="ARBA" id="ARBA00022777"/>
    </source>
</evidence>
<feature type="domain" description="PH" evidence="9">
    <location>
        <begin position="17"/>
        <end position="112"/>
    </location>
</feature>
<evidence type="ECO:0000259" key="9">
    <source>
        <dbReference type="PROSITE" id="PS50003"/>
    </source>
</evidence>
<dbReference type="SUPFAM" id="SSF50729">
    <property type="entry name" value="PH domain-like"/>
    <property type="match status" value="1"/>
</dbReference>
<keyword evidence="4" id="KW-0808">Transferase</keyword>
<evidence type="ECO:0000256" key="8">
    <source>
        <dbReference type="PROSITE-ProRule" id="PRU10141"/>
    </source>
</evidence>
<dbReference type="SMART" id="SM00233">
    <property type="entry name" value="PH"/>
    <property type="match status" value="1"/>
</dbReference>
<dbReference type="GO" id="GO:0005524">
    <property type="term" value="F:ATP binding"/>
    <property type="evidence" value="ECO:0007669"/>
    <property type="project" value="UniProtKB-UniRule"/>
</dbReference>
<dbReference type="InterPro" id="IPR017441">
    <property type="entry name" value="Protein_kinase_ATP_BS"/>
</dbReference>
<feature type="binding site" evidence="8">
    <location>
        <position position="154"/>
    </location>
    <ligand>
        <name>ATP</name>
        <dbReference type="ChEBI" id="CHEBI:30616"/>
    </ligand>
</feature>
<keyword evidence="2" id="KW-0723">Serine/threonine-protein kinase</keyword>
<dbReference type="InterPro" id="IPR000719">
    <property type="entry name" value="Prot_kinase_dom"/>
</dbReference>
<dbReference type="InterPro" id="IPR011009">
    <property type="entry name" value="Kinase-like_dom_sf"/>
</dbReference>
<dbReference type="CDD" id="cd00821">
    <property type="entry name" value="PH"/>
    <property type="match status" value="1"/>
</dbReference>
<keyword evidence="13" id="KW-1185">Reference proteome</keyword>
<dbReference type="Pfam" id="PF00069">
    <property type="entry name" value="Pkinase"/>
    <property type="match status" value="1"/>
</dbReference>
<dbReference type="Gene3D" id="2.30.29.30">
    <property type="entry name" value="Pleckstrin-homology domain (PH domain)/Phosphotyrosine-binding domain (PTB)"/>
    <property type="match status" value="1"/>
</dbReference>
<accession>A0A1J4JND8</accession>
<dbReference type="InterPro" id="IPR008271">
    <property type="entry name" value="Ser/Thr_kinase_AS"/>
</dbReference>
<feature type="domain" description="AGC-kinase C-terminal" evidence="11">
    <location>
        <begin position="375"/>
        <end position="461"/>
    </location>
</feature>
<proteinExistence type="inferred from homology"/>
<dbReference type="SMART" id="SM00220">
    <property type="entry name" value="S_TKc"/>
    <property type="match status" value="1"/>
</dbReference>
<dbReference type="Pfam" id="PF00169">
    <property type="entry name" value="PH"/>
    <property type="match status" value="1"/>
</dbReference>
<evidence type="ECO:0000256" key="3">
    <source>
        <dbReference type="ARBA" id="ARBA00022553"/>
    </source>
</evidence>
<dbReference type="SUPFAM" id="SSF56112">
    <property type="entry name" value="Protein kinase-like (PK-like)"/>
    <property type="match status" value="1"/>
</dbReference>
<dbReference type="InterPro" id="IPR011993">
    <property type="entry name" value="PH-like_dom_sf"/>
</dbReference>